<dbReference type="Pfam" id="PF01648">
    <property type="entry name" value="ACPS"/>
    <property type="match status" value="1"/>
</dbReference>
<keyword evidence="1 4" id="KW-0808">Transferase</keyword>
<accession>A0A6N8J5U0</accession>
<gene>
    <name evidence="4" type="ORF">GO495_06855</name>
</gene>
<evidence type="ECO:0000259" key="2">
    <source>
        <dbReference type="Pfam" id="PF01648"/>
    </source>
</evidence>
<feature type="domain" description="4'-phosphopantetheinyl transferase N-terminal" evidence="3">
    <location>
        <begin position="49"/>
        <end position="113"/>
    </location>
</feature>
<dbReference type="GO" id="GO:0008897">
    <property type="term" value="F:holo-[acyl-carrier-protein] synthase activity"/>
    <property type="evidence" value="ECO:0007669"/>
    <property type="project" value="InterPro"/>
</dbReference>
<dbReference type="OrthoDB" id="9808281at2"/>
<dbReference type="AlphaFoldDB" id="A0A6N8J5U0"/>
<feature type="domain" description="4'-phosphopantetheinyl transferase" evidence="2">
    <location>
        <begin position="119"/>
        <end position="220"/>
    </location>
</feature>
<evidence type="ECO:0000256" key="1">
    <source>
        <dbReference type="ARBA" id="ARBA00022679"/>
    </source>
</evidence>
<dbReference type="InterPro" id="IPR037143">
    <property type="entry name" value="4-PPantetheinyl_Trfase_dom_sf"/>
</dbReference>
<comment type="caution">
    <text evidence="4">The sequence shown here is derived from an EMBL/GenBank/DDBJ whole genome shotgun (WGS) entry which is preliminary data.</text>
</comment>
<dbReference type="InterPro" id="IPR041354">
    <property type="entry name" value="4PPT_N"/>
</dbReference>
<protein>
    <submittedName>
        <fullName evidence="4">4'-phosphopantetheinyl transferase superfamily protein</fullName>
    </submittedName>
</protein>
<reference evidence="4 5" key="1">
    <citation type="submission" date="2019-12" db="EMBL/GenBank/DDBJ databases">
        <title>The draft genomic sequence of strain Chitinophaga oryziterrae JCM 16595.</title>
        <authorList>
            <person name="Zhang X."/>
        </authorList>
    </citation>
    <scope>NUCLEOTIDE SEQUENCE [LARGE SCALE GENOMIC DNA]</scope>
    <source>
        <strain evidence="4 5">JCM 16595</strain>
    </source>
</reference>
<proteinExistence type="predicted"/>
<name>A0A6N8J5U0_9BACT</name>
<evidence type="ECO:0000313" key="4">
    <source>
        <dbReference type="EMBL" id="MVT40294.1"/>
    </source>
</evidence>
<dbReference type="EMBL" id="WRXO01000001">
    <property type="protein sequence ID" value="MVT40294.1"/>
    <property type="molecule type" value="Genomic_DNA"/>
</dbReference>
<dbReference type="SUPFAM" id="SSF56214">
    <property type="entry name" value="4'-phosphopantetheinyl transferase"/>
    <property type="match status" value="2"/>
</dbReference>
<dbReference type="Pfam" id="PF17837">
    <property type="entry name" value="4PPT_N"/>
    <property type="match status" value="1"/>
</dbReference>
<dbReference type="Gene3D" id="3.90.470.20">
    <property type="entry name" value="4'-phosphopantetheinyl transferase domain"/>
    <property type="match status" value="2"/>
</dbReference>
<dbReference type="RefSeq" id="WP_157298924.1">
    <property type="nucleotide sequence ID" value="NZ_BAAAZB010000005.1"/>
</dbReference>
<sequence>MNIETLILNRTGGAFAAYIATSCATFTELLSLKDSILHPDEHTYFNTLAAPKRQHSYLHGRYTAKQAAAAFCHEPAKIKITAGIFQQPVLEIPGVSNVQVSLSHTDNWCGVVVFPEAHPMGIDVEMITPEIHETIDGIITEGERRLLPALQEAITQPMLPGADLALLWTMKEALSKTLRTGLMTPLQVYEVSYIIHIDGLIEAHFTNFGQYKALSWLSGDHAWSIVLPKNSTPDAAVLAKVRL</sequence>
<dbReference type="Proteomes" id="UP000468388">
    <property type="component" value="Unassembled WGS sequence"/>
</dbReference>
<dbReference type="GO" id="GO:0000287">
    <property type="term" value="F:magnesium ion binding"/>
    <property type="evidence" value="ECO:0007669"/>
    <property type="project" value="InterPro"/>
</dbReference>
<evidence type="ECO:0000259" key="3">
    <source>
        <dbReference type="Pfam" id="PF17837"/>
    </source>
</evidence>
<evidence type="ECO:0000313" key="5">
    <source>
        <dbReference type="Proteomes" id="UP000468388"/>
    </source>
</evidence>
<organism evidence="4 5">
    <name type="scientific">Chitinophaga oryziterrae</name>
    <dbReference type="NCBI Taxonomy" id="1031224"/>
    <lineage>
        <taxon>Bacteria</taxon>
        <taxon>Pseudomonadati</taxon>
        <taxon>Bacteroidota</taxon>
        <taxon>Chitinophagia</taxon>
        <taxon>Chitinophagales</taxon>
        <taxon>Chitinophagaceae</taxon>
        <taxon>Chitinophaga</taxon>
    </lineage>
</organism>
<dbReference type="InterPro" id="IPR008278">
    <property type="entry name" value="4-PPantetheinyl_Trfase_dom"/>
</dbReference>
<keyword evidence="5" id="KW-1185">Reference proteome</keyword>